<dbReference type="AlphaFoldDB" id="A0A2T8F6M1"/>
<dbReference type="GO" id="GO:0006506">
    <property type="term" value="P:GPI anchor biosynthetic process"/>
    <property type="evidence" value="ECO:0007669"/>
    <property type="project" value="TreeGrafter"/>
</dbReference>
<dbReference type="EMBL" id="QDGZ01000008">
    <property type="protein sequence ID" value="PVG81355.1"/>
    <property type="molecule type" value="Genomic_DNA"/>
</dbReference>
<accession>A0A2T8F6M1</accession>
<sequence>MGRREQLVRLALLVLVVGVIATLMVLDRGRNDDRPETQPSDTPSVSPPTESTPTDVTVPEPVPEKAGATDKIPTPPPGLEDIVCRKLQESVRIRVMSFNTHRSFGSNGLARVAAEIRALEPDIVLLQEIDRFYGRTGRVDQAAWFANTLGMEHTFGANVVQGPGQYGTAILSRFPIVDSTSIRLVNGRGGEQRGLLGATLEIGGRFVNVYNTHLQNKLVGLREAQARQIAGILAQDDELKILGGDMNATINTPTLGAFRSQLVDSWSAAGVGPSGTGPGGSKIDFLLASPELEPVTSRVYGSAVSDHNRLVTDYVVPASTECPKARSGKKG</sequence>
<dbReference type="InterPro" id="IPR036691">
    <property type="entry name" value="Endo/exonu/phosph_ase_sf"/>
</dbReference>
<comment type="caution">
    <text evidence="4">The sequence shown here is derived from an EMBL/GenBank/DDBJ whole genome shotgun (WGS) entry which is preliminary data.</text>
</comment>
<organism evidence="4 5">
    <name type="scientific">Nocardioides gansuensis</name>
    <dbReference type="NCBI Taxonomy" id="2138300"/>
    <lineage>
        <taxon>Bacteria</taxon>
        <taxon>Bacillati</taxon>
        <taxon>Actinomycetota</taxon>
        <taxon>Actinomycetes</taxon>
        <taxon>Propionibacteriales</taxon>
        <taxon>Nocardioidaceae</taxon>
        <taxon>Nocardioides</taxon>
    </lineage>
</organism>
<evidence type="ECO:0000313" key="5">
    <source>
        <dbReference type="Proteomes" id="UP000246018"/>
    </source>
</evidence>
<keyword evidence="5" id="KW-1185">Reference proteome</keyword>
<dbReference type="RefSeq" id="WP_116573638.1">
    <property type="nucleotide sequence ID" value="NZ_QDGZ01000008.1"/>
</dbReference>
<dbReference type="Pfam" id="PF03372">
    <property type="entry name" value="Exo_endo_phos"/>
    <property type="match status" value="1"/>
</dbReference>
<keyword evidence="2" id="KW-0812">Transmembrane</keyword>
<feature type="compositionally biased region" description="Low complexity" evidence="1">
    <location>
        <begin position="39"/>
        <end position="59"/>
    </location>
</feature>
<evidence type="ECO:0000313" key="4">
    <source>
        <dbReference type="EMBL" id="PVG81355.1"/>
    </source>
</evidence>
<feature type="transmembrane region" description="Helical" evidence="2">
    <location>
        <begin position="7"/>
        <end position="26"/>
    </location>
</feature>
<dbReference type="Proteomes" id="UP000246018">
    <property type="component" value="Unassembled WGS sequence"/>
</dbReference>
<proteinExistence type="predicted"/>
<reference evidence="4 5" key="1">
    <citation type="submission" date="2018-04" db="EMBL/GenBank/DDBJ databases">
        <title>Genome of Nocardioides gansuensis WSJ-1.</title>
        <authorList>
            <person name="Wu S."/>
            <person name="Wang G."/>
        </authorList>
    </citation>
    <scope>NUCLEOTIDE SEQUENCE [LARGE SCALE GENOMIC DNA]</scope>
    <source>
        <strain evidence="4 5">WSJ-1</strain>
    </source>
</reference>
<gene>
    <name evidence="4" type="ORF">DDE18_17865</name>
</gene>
<dbReference type="GO" id="GO:0016020">
    <property type="term" value="C:membrane"/>
    <property type="evidence" value="ECO:0007669"/>
    <property type="project" value="GOC"/>
</dbReference>
<evidence type="ECO:0000256" key="2">
    <source>
        <dbReference type="SAM" id="Phobius"/>
    </source>
</evidence>
<dbReference type="PANTHER" id="PTHR14859:SF15">
    <property type="entry name" value="ENDONUCLEASE_EXONUCLEASE_PHOSPHATASE DOMAIN-CONTAINING PROTEIN"/>
    <property type="match status" value="1"/>
</dbReference>
<name>A0A2T8F6M1_9ACTN</name>
<keyword evidence="2" id="KW-1133">Transmembrane helix</keyword>
<dbReference type="Gene3D" id="3.60.10.10">
    <property type="entry name" value="Endonuclease/exonuclease/phosphatase"/>
    <property type="match status" value="1"/>
</dbReference>
<dbReference type="PANTHER" id="PTHR14859">
    <property type="entry name" value="CALCOFLUOR WHITE HYPERSENSITIVE PROTEIN PRECURSOR"/>
    <property type="match status" value="1"/>
</dbReference>
<dbReference type="InterPro" id="IPR005135">
    <property type="entry name" value="Endo/exonuclease/phosphatase"/>
</dbReference>
<evidence type="ECO:0000256" key="1">
    <source>
        <dbReference type="SAM" id="MobiDB-lite"/>
    </source>
</evidence>
<evidence type="ECO:0000259" key="3">
    <source>
        <dbReference type="Pfam" id="PF03372"/>
    </source>
</evidence>
<protein>
    <recommendedName>
        <fullName evidence="3">Endonuclease/exonuclease/phosphatase domain-containing protein</fullName>
    </recommendedName>
</protein>
<keyword evidence="2" id="KW-0472">Membrane</keyword>
<dbReference type="SUPFAM" id="SSF56219">
    <property type="entry name" value="DNase I-like"/>
    <property type="match status" value="1"/>
</dbReference>
<feature type="region of interest" description="Disordered" evidence="1">
    <location>
        <begin position="30"/>
        <end position="80"/>
    </location>
</feature>
<dbReference type="OrthoDB" id="155529at2"/>
<dbReference type="GO" id="GO:0003824">
    <property type="term" value="F:catalytic activity"/>
    <property type="evidence" value="ECO:0007669"/>
    <property type="project" value="InterPro"/>
</dbReference>
<feature type="domain" description="Endonuclease/exonuclease/phosphatase" evidence="3">
    <location>
        <begin position="96"/>
        <end position="307"/>
    </location>
</feature>
<dbReference type="InterPro" id="IPR051916">
    <property type="entry name" value="GPI-anchor_lipid_remodeler"/>
</dbReference>